<dbReference type="EMBL" id="OD001639">
    <property type="protein sequence ID" value="CAD7402683.1"/>
    <property type="molecule type" value="Genomic_DNA"/>
</dbReference>
<protein>
    <submittedName>
        <fullName evidence="1">Uncharacterized protein</fullName>
    </submittedName>
</protein>
<evidence type="ECO:0000313" key="1">
    <source>
        <dbReference type="EMBL" id="CAD7402683.1"/>
    </source>
</evidence>
<name>A0A7R9CUW5_TIMPO</name>
<sequence>MFIKYYFVQTSEGPLRKHACDIFLKSDKGFKITEAKYCNYLLQPHVTRHTLKRVNHTSQAKITDVQRLLTSMGHDWNSMEFYKKVLSHEQRAENVSTSGDNTEVALIAALALIARKNKLTTTGQVVKGVRIALYLGCHVVGTTSLPAVNLSFLDQSHYFIQRRNVSIYNQAVKLRLESKGIVSCLTEITTSRTYQRYIRNGEETTDCGGYGLHENLAHALQLCLLVDKMLRHYNPHRWARRLKVGPIQSGFKVTRRSKLESRLDVPKLSGITILGVGIWMHLELYKYMELSSEFSSTAPDVLLGVGALIVLVGSLACCCTVKGQPVLLYVVSTTACAPVCGEYDGVCSCMW</sequence>
<organism evidence="1">
    <name type="scientific">Timema poppense</name>
    <name type="common">Walking stick</name>
    <dbReference type="NCBI Taxonomy" id="170557"/>
    <lineage>
        <taxon>Eukaryota</taxon>
        <taxon>Metazoa</taxon>
        <taxon>Ecdysozoa</taxon>
        <taxon>Arthropoda</taxon>
        <taxon>Hexapoda</taxon>
        <taxon>Insecta</taxon>
        <taxon>Pterygota</taxon>
        <taxon>Neoptera</taxon>
        <taxon>Polyneoptera</taxon>
        <taxon>Phasmatodea</taxon>
        <taxon>Timematodea</taxon>
        <taxon>Timematoidea</taxon>
        <taxon>Timematidae</taxon>
        <taxon>Timema</taxon>
    </lineage>
</organism>
<accession>A0A7R9CUW5</accession>
<dbReference type="AlphaFoldDB" id="A0A7R9CUW5"/>
<proteinExistence type="predicted"/>
<reference evidence="1" key="1">
    <citation type="submission" date="2020-11" db="EMBL/GenBank/DDBJ databases">
        <authorList>
            <person name="Tran Van P."/>
        </authorList>
    </citation>
    <scope>NUCLEOTIDE SEQUENCE</scope>
</reference>
<gene>
    <name evidence="1" type="ORF">TPSB3V08_LOCUS3687</name>
</gene>